<feature type="domain" description="Flagellar motor switch protein FliG N-terminal" evidence="12">
    <location>
        <begin position="7"/>
        <end position="103"/>
    </location>
</feature>
<evidence type="ECO:0000313" key="13">
    <source>
        <dbReference type="EMBL" id="SHK24617.1"/>
    </source>
</evidence>
<gene>
    <name evidence="13" type="ORF">SAMN05444391_0427</name>
</gene>
<dbReference type="Proteomes" id="UP000189810">
    <property type="component" value="Chromosome I"/>
</dbReference>
<evidence type="ECO:0000256" key="7">
    <source>
        <dbReference type="ARBA" id="ARBA00022779"/>
    </source>
</evidence>
<feature type="domain" description="Flagellar motor switch protein FliG C-terminal" evidence="10">
    <location>
        <begin position="221"/>
        <end position="327"/>
    </location>
</feature>
<dbReference type="AlphaFoldDB" id="A0A1M6QX15"/>
<dbReference type="OrthoDB" id="9780302at2"/>
<keyword evidence="8" id="KW-0472">Membrane</keyword>
<keyword evidence="13" id="KW-0282">Flagellum</keyword>
<keyword evidence="6" id="KW-0145">Chemotaxis</keyword>
<evidence type="ECO:0000259" key="11">
    <source>
        <dbReference type="Pfam" id="PF14841"/>
    </source>
</evidence>
<dbReference type="PRINTS" id="PR00954">
    <property type="entry name" value="FLGMOTORFLIG"/>
</dbReference>
<evidence type="ECO:0000313" key="14">
    <source>
        <dbReference type="Proteomes" id="UP000189810"/>
    </source>
</evidence>
<comment type="subcellular location">
    <subcellularLocation>
        <location evidence="1">Bacterial flagellum basal body</location>
    </subcellularLocation>
    <subcellularLocation>
        <location evidence="2">Cell membrane</location>
        <topology evidence="2">Peripheral membrane protein</topology>
        <orientation evidence="2">Cytoplasmic side</orientation>
    </subcellularLocation>
</comment>
<dbReference type="InterPro" id="IPR011002">
    <property type="entry name" value="FliG_a-hlx"/>
</dbReference>
<evidence type="ECO:0000256" key="5">
    <source>
        <dbReference type="ARBA" id="ARBA00022475"/>
    </source>
</evidence>
<dbReference type="PANTHER" id="PTHR30534:SF0">
    <property type="entry name" value="FLAGELLAR MOTOR SWITCH PROTEIN FLIG"/>
    <property type="match status" value="1"/>
</dbReference>
<dbReference type="STRING" id="381751.SAMN05444391_0427"/>
<comment type="similarity">
    <text evidence="3">Belongs to the FliG family.</text>
</comment>
<dbReference type="RefSeq" id="WP_079653598.1">
    <property type="nucleotide sequence ID" value="NZ_LT670846.1"/>
</dbReference>
<dbReference type="InterPro" id="IPR028263">
    <property type="entry name" value="FliG_N"/>
</dbReference>
<sequence>MADVKEKLTKAHKAAILLMALPPQVSVEIMKELTDEELQKVLMYATSLEGITLKDLEEIAKEFLAELKNVSYISPDINSLLEIARKSLPPEKFTKLYEFLSSSNLIKSFQELEKVDPKLLASILVKEHPQTIAVVLSQLSPSKSTEVLKLLPDTLKVDVVKRLATLENLSPEYLGELIEQIAEEIKSIGISGITQKMEGISLAAEVLNLMDKDMANTILSRLDEEDPYLSEKIKEKMFTFEDIRKLDNRAIVEILKAVDKNVLLLALKGAPEDIKEKFLSNMSKRAAQIFMEDMEALGPVRVSEVEKAQKEVIRVIKNLADQGIIDIRGGESYV</sequence>
<keyword evidence="5" id="KW-1003">Cell membrane</keyword>
<evidence type="ECO:0000259" key="12">
    <source>
        <dbReference type="Pfam" id="PF14842"/>
    </source>
</evidence>
<keyword evidence="7" id="KW-0283">Flagellar rotation</keyword>
<protein>
    <recommendedName>
        <fullName evidence="4">Flagellar motor switch protein FliG</fullName>
    </recommendedName>
</protein>
<keyword evidence="13" id="KW-0969">Cilium</keyword>
<dbReference type="GO" id="GO:0005886">
    <property type="term" value="C:plasma membrane"/>
    <property type="evidence" value="ECO:0007669"/>
    <property type="project" value="UniProtKB-SubCell"/>
</dbReference>
<dbReference type="Gene3D" id="1.10.220.30">
    <property type="match status" value="3"/>
</dbReference>
<keyword evidence="9" id="KW-0975">Bacterial flagellum</keyword>
<dbReference type="NCBIfam" id="TIGR00207">
    <property type="entry name" value="fliG"/>
    <property type="match status" value="1"/>
</dbReference>
<evidence type="ECO:0000256" key="2">
    <source>
        <dbReference type="ARBA" id="ARBA00004413"/>
    </source>
</evidence>
<dbReference type="GO" id="GO:0071973">
    <property type="term" value="P:bacterial-type flagellum-dependent cell motility"/>
    <property type="evidence" value="ECO:0007669"/>
    <property type="project" value="InterPro"/>
</dbReference>
<reference evidence="13 14" key="1">
    <citation type="submission" date="2016-11" db="EMBL/GenBank/DDBJ databases">
        <authorList>
            <person name="Jaros S."/>
            <person name="Januszkiewicz K."/>
            <person name="Wedrychowicz H."/>
        </authorList>
    </citation>
    <scope>NUCLEOTIDE SEQUENCE [LARGE SCALE GENOMIC DNA]</scope>
    <source>
        <strain evidence="13 14">DSM 19557</strain>
    </source>
</reference>
<evidence type="ECO:0000259" key="10">
    <source>
        <dbReference type="Pfam" id="PF01706"/>
    </source>
</evidence>
<feature type="domain" description="Flagellar motor switch protein FliG middle" evidence="11">
    <location>
        <begin position="117"/>
        <end position="188"/>
    </location>
</feature>
<dbReference type="InterPro" id="IPR023087">
    <property type="entry name" value="Flg_Motor_Flig_C"/>
</dbReference>
<accession>A0A1M6QX15</accession>
<evidence type="ECO:0000256" key="3">
    <source>
        <dbReference type="ARBA" id="ARBA00010299"/>
    </source>
</evidence>
<evidence type="ECO:0000256" key="8">
    <source>
        <dbReference type="ARBA" id="ARBA00023136"/>
    </source>
</evidence>
<dbReference type="InterPro" id="IPR000090">
    <property type="entry name" value="Flg_Motor_Flig"/>
</dbReference>
<evidence type="ECO:0000256" key="6">
    <source>
        <dbReference type="ARBA" id="ARBA00022500"/>
    </source>
</evidence>
<organism evidence="13 14">
    <name type="scientific">Thermocrinis minervae</name>
    <dbReference type="NCBI Taxonomy" id="381751"/>
    <lineage>
        <taxon>Bacteria</taxon>
        <taxon>Pseudomonadati</taxon>
        <taxon>Aquificota</taxon>
        <taxon>Aquificia</taxon>
        <taxon>Aquificales</taxon>
        <taxon>Aquificaceae</taxon>
        <taxon>Thermocrinis</taxon>
    </lineage>
</organism>
<dbReference type="Pfam" id="PF14842">
    <property type="entry name" value="FliG_N"/>
    <property type="match status" value="1"/>
</dbReference>
<evidence type="ECO:0000256" key="4">
    <source>
        <dbReference type="ARBA" id="ARBA00021870"/>
    </source>
</evidence>
<dbReference type="GO" id="GO:0006935">
    <property type="term" value="P:chemotaxis"/>
    <property type="evidence" value="ECO:0007669"/>
    <property type="project" value="UniProtKB-KW"/>
</dbReference>
<dbReference type="InterPro" id="IPR032779">
    <property type="entry name" value="FliG_M"/>
</dbReference>
<dbReference type="SUPFAM" id="SSF48029">
    <property type="entry name" value="FliG"/>
    <property type="match status" value="2"/>
</dbReference>
<dbReference type="Pfam" id="PF14841">
    <property type="entry name" value="FliG_M"/>
    <property type="match status" value="1"/>
</dbReference>
<dbReference type="EMBL" id="LT670846">
    <property type="protein sequence ID" value="SHK24617.1"/>
    <property type="molecule type" value="Genomic_DNA"/>
</dbReference>
<dbReference type="GO" id="GO:0009425">
    <property type="term" value="C:bacterial-type flagellum basal body"/>
    <property type="evidence" value="ECO:0007669"/>
    <property type="project" value="UniProtKB-SubCell"/>
</dbReference>
<dbReference type="PIRSF" id="PIRSF003161">
    <property type="entry name" value="FliG"/>
    <property type="match status" value="1"/>
</dbReference>
<keyword evidence="14" id="KW-1185">Reference proteome</keyword>
<evidence type="ECO:0000256" key="1">
    <source>
        <dbReference type="ARBA" id="ARBA00004117"/>
    </source>
</evidence>
<dbReference type="GO" id="GO:0003774">
    <property type="term" value="F:cytoskeletal motor activity"/>
    <property type="evidence" value="ECO:0007669"/>
    <property type="project" value="InterPro"/>
</dbReference>
<evidence type="ECO:0000256" key="9">
    <source>
        <dbReference type="ARBA" id="ARBA00023143"/>
    </source>
</evidence>
<name>A0A1M6QX15_9AQUI</name>
<dbReference type="PANTHER" id="PTHR30534">
    <property type="entry name" value="FLAGELLAR MOTOR SWITCH PROTEIN FLIG"/>
    <property type="match status" value="1"/>
</dbReference>
<keyword evidence="13" id="KW-0966">Cell projection</keyword>
<proteinExistence type="inferred from homology"/>
<dbReference type="Pfam" id="PF01706">
    <property type="entry name" value="FliG_C"/>
    <property type="match status" value="1"/>
</dbReference>